<evidence type="ECO:0000313" key="2">
    <source>
        <dbReference type="EMBL" id="GEO11341.1"/>
    </source>
</evidence>
<protein>
    <submittedName>
        <fullName evidence="2">Putative metal-dependent hydrolase</fullName>
    </submittedName>
</protein>
<name>A0A512BH91_9BACT</name>
<evidence type="ECO:0000259" key="1">
    <source>
        <dbReference type="Pfam" id="PF12867"/>
    </source>
</evidence>
<evidence type="ECO:0000313" key="3">
    <source>
        <dbReference type="Proteomes" id="UP000321513"/>
    </source>
</evidence>
<feature type="domain" description="DinB-like" evidence="1">
    <location>
        <begin position="37"/>
        <end position="170"/>
    </location>
</feature>
<dbReference type="Pfam" id="PF12867">
    <property type="entry name" value="DinB_2"/>
    <property type="match status" value="1"/>
</dbReference>
<dbReference type="Proteomes" id="UP000321513">
    <property type="component" value="Unassembled WGS sequence"/>
</dbReference>
<dbReference type="Gene3D" id="1.20.120.450">
    <property type="entry name" value="dinb family like domain"/>
    <property type="match status" value="1"/>
</dbReference>
<dbReference type="GO" id="GO:0016787">
    <property type="term" value="F:hydrolase activity"/>
    <property type="evidence" value="ECO:0007669"/>
    <property type="project" value="UniProtKB-KW"/>
</dbReference>
<proteinExistence type="predicted"/>
<dbReference type="EMBL" id="BJYT01000019">
    <property type="protein sequence ID" value="GEO11341.1"/>
    <property type="molecule type" value="Genomic_DNA"/>
</dbReference>
<dbReference type="InterPro" id="IPR034660">
    <property type="entry name" value="DinB/YfiT-like"/>
</dbReference>
<keyword evidence="2" id="KW-0378">Hydrolase</keyword>
<dbReference type="NCBIfam" id="NF009807">
    <property type="entry name" value="PRK13291.1"/>
    <property type="match status" value="1"/>
</dbReference>
<accession>A0A512BH91</accession>
<sequence>MPDFAADVRYPIGKFETLPYSEEIKKNWINDIRFLPNDIELAIQTFDEYQLDTPYREGGWTVKQLVHHIADSHMNAYIRFKLALTEDNPTIKPYEEAEWAKLPDTFNVPVNVSVTLLHALHRRWTVIIENISEEQFQNRTVFHPEHQKQMTLWHLLGMYAWHSRHHLAHIKNLITLKGW</sequence>
<organism evidence="2 3">
    <name type="scientific">Segetibacter aerophilus</name>
    <dbReference type="NCBI Taxonomy" id="670293"/>
    <lineage>
        <taxon>Bacteria</taxon>
        <taxon>Pseudomonadati</taxon>
        <taxon>Bacteroidota</taxon>
        <taxon>Chitinophagia</taxon>
        <taxon>Chitinophagales</taxon>
        <taxon>Chitinophagaceae</taxon>
        <taxon>Segetibacter</taxon>
    </lineage>
</organism>
<dbReference type="RefSeq" id="WP_147205451.1">
    <property type="nucleotide sequence ID" value="NZ_BJYT01000019.1"/>
</dbReference>
<dbReference type="AlphaFoldDB" id="A0A512BH91"/>
<dbReference type="SUPFAM" id="SSF109854">
    <property type="entry name" value="DinB/YfiT-like putative metalloenzymes"/>
    <property type="match status" value="1"/>
</dbReference>
<comment type="caution">
    <text evidence="2">The sequence shown here is derived from an EMBL/GenBank/DDBJ whole genome shotgun (WGS) entry which is preliminary data.</text>
</comment>
<dbReference type="InterPro" id="IPR024775">
    <property type="entry name" value="DinB-like"/>
</dbReference>
<gene>
    <name evidence="2" type="ORF">SAE01_38370</name>
</gene>
<dbReference type="OrthoDB" id="9796039at2"/>
<reference evidence="2 3" key="1">
    <citation type="submission" date="2019-07" db="EMBL/GenBank/DDBJ databases">
        <title>Whole genome shotgun sequence of Segetibacter aerophilus NBRC 106135.</title>
        <authorList>
            <person name="Hosoyama A."/>
            <person name="Uohara A."/>
            <person name="Ohji S."/>
            <person name="Ichikawa N."/>
        </authorList>
    </citation>
    <scope>NUCLEOTIDE SEQUENCE [LARGE SCALE GENOMIC DNA]</scope>
    <source>
        <strain evidence="2 3">NBRC 106135</strain>
    </source>
</reference>
<keyword evidence="3" id="KW-1185">Reference proteome</keyword>